<dbReference type="InterPro" id="IPR036890">
    <property type="entry name" value="HATPase_C_sf"/>
</dbReference>
<dbReference type="RefSeq" id="WP_377330299.1">
    <property type="nucleotide sequence ID" value="NZ_JBHSNG010000047.1"/>
</dbReference>
<evidence type="ECO:0000313" key="2">
    <source>
        <dbReference type="EMBL" id="MFC5583358.1"/>
    </source>
</evidence>
<dbReference type="SUPFAM" id="SSF109604">
    <property type="entry name" value="HD-domain/PDEase-like"/>
    <property type="match status" value="1"/>
</dbReference>
<feature type="domain" description="HD-CE" evidence="1">
    <location>
        <begin position="44"/>
        <end position="314"/>
    </location>
</feature>
<name>A0ABW0T316_9GAMM</name>
<dbReference type="EMBL" id="JBHSNG010000047">
    <property type="protein sequence ID" value="MFC5583358.1"/>
    <property type="molecule type" value="Genomic_DNA"/>
</dbReference>
<protein>
    <recommendedName>
        <fullName evidence="1">HD-CE domain-containing protein</fullName>
    </recommendedName>
</protein>
<gene>
    <name evidence="2" type="ORF">ACFPPB_19785</name>
</gene>
<accession>A0ABW0T316</accession>
<dbReference type="InterPro" id="IPR020575">
    <property type="entry name" value="Hsp90_N"/>
</dbReference>
<dbReference type="Proteomes" id="UP001596111">
    <property type="component" value="Unassembled WGS sequence"/>
</dbReference>
<proteinExistence type="predicted"/>
<sequence length="1019" mass="113152">MADILIDHLKKKSGEHGALKTLASQWDFDAKLIPKALQAVGNLFPHYSRHDESHSRQILVNIERLLGESVSLLTATDTWLILEAAYWHDIGMVVPKQDLSEELQSEEFQDFLASLRQSPQHDLFRFASTFDPSDLAKCFLGADTPTDAVARFNELMAEWFRRKHPARAEAMVRAPWSSAGISSPRTELMPARLFRVLGRICQMHGTSFEALLSADGLPFKEAGMANEDCHPRFVACLLRMGDLLDLDDNRFCPVLQRIAGDDRPATSRAHEDKHQAIRHLRIDRDRIEVSAECQTIPGYLEAFRWFDWLKQETQNQMAHWQEIAPSRELGLLPTLGNLTVTLSGDLQVLQEGRRPQFGIDEKNVIGLLQGSNLYNSAFPCIRELLQNAVDATLLGIWAKESRSALSGEWASPAACGRLQTASPVKVELIESDDPAGEAGKATWFLRITDGGTGISSADLLHMLRIGGSQKNAARQRLIRAMPEWMKPSGAFGIGLQSAFLLSDCIRLKTKSVFSNETLELEMHSPLGPNEGLVVVRRVPNDVAQAYGTALEMKLRLHRFAQSWQIPAFRRDHDSVAAQLVMSMDPLLDDTFPYDAGKMVDEVVAFGKKSPIRVACEFAPLAGEKKSFLADSLAAPEEAGDWRFLPDANGHCVEFRYRPHRDQSASHQSRFLYRGQPFKCNAAYFPNVWFEINLLSGAAGTWLSANRDELAPKAADEIEAVALSALTQAVEADMTRYREESAARPEYWADLSLFLHVMALSEGEPWRGLAAQTGGAWKDVSVIGQSIRTCFDLSDWLLGTGADATSGPVEHCDVSTGSPSGDAVPTLALLAWEREKNGSVQILAVDELNPASASAAGHLGTPAGVEHTMRETRRMNPVLRFSLDPQPYYSDAAFALHLISNARSIGNHRCLVAIRDARWLRLALRKDFQLPATWLIRPCASSPTAMLLPYLFTSGEVQVTPSQLMRLCVRMQPLLAVELTIDEVRHLYEDLITYIDDDLMAASAYAARWRAARSGDGHRV</sequence>
<dbReference type="SUPFAM" id="SSF55874">
    <property type="entry name" value="ATPase domain of HSP90 chaperone/DNA topoisomerase II/histidine kinase"/>
    <property type="match status" value="1"/>
</dbReference>
<keyword evidence="3" id="KW-1185">Reference proteome</keyword>
<dbReference type="InterPro" id="IPR056471">
    <property type="entry name" value="HD-CE"/>
</dbReference>
<dbReference type="Pfam" id="PF24391">
    <property type="entry name" value="HD-CE"/>
    <property type="match status" value="1"/>
</dbReference>
<comment type="caution">
    <text evidence="2">The sequence shown here is derived from an EMBL/GenBank/DDBJ whole genome shotgun (WGS) entry which is preliminary data.</text>
</comment>
<evidence type="ECO:0000259" key="1">
    <source>
        <dbReference type="Pfam" id="PF24391"/>
    </source>
</evidence>
<dbReference type="Gene3D" id="3.30.565.10">
    <property type="entry name" value="Histidine kinase-like ATPase, C-terminal domain"/>
    <property type="match status" value="1"/>
</dbReference>
<reference evidence="3" key="1">
    <citation type="journal article" date="2019" name="Int. J. Syst. Evol. Microbiol.">
        <title>The Global Catalogue of Microorganisms (GCM) 10K type strain sequencing project: providing services to taxonomists for standard genome sequencing and annotation.</title>
        <authorList>
            <consortium name="The Broad Institute Genomics Platform"/>
            <consortium name="The Broad Institute Genome Sequencing Center for Infectious Disease"/>
            <person name="Wu L."/>
            <person name="Ma J."/>
        </authorList>
    </citation>
    <scope>NUCLEOTIDE SEQUENCE [LARGE SCALE GENOMIC DNA]</scope>
    <source>
        <strain evidence="3">CGMCC 1.13587</strain>
    </source>
</reference>
<organism evidence="2 3">
    <name type="scientific">Rhodanobacter terrae</name>
    <dbReference type="NCBI Taxonomy" id="418647"/>
    <lineage>
        <taxon>Bacteria</taxon>
        <taxon>Pseudomonadati</taxon>
        <taxon>Pseudomonadota</taxon>
        <taxon>Gammaproteobacteria</taxon>
        <taxon>Lysobacterales</taxon>
        <taxon>Rhodanobacteraceae</taxon>
        <taxon>Rhodanobacter</taxon>
    </lineage>
</organism>
<evidence type="ECO:0000313" key="3">
    <source>
        <dbReference type="Proteomes" id="UP001596111"/>
    </source>
</evidence>
<dbReference type="PRINTS" id="PR00775">
    <property type="entry name" value="HEATSHOCK90"/>
</dbReference>